<feature type="signal peptide" evidence="1">
    <location>
        <begin position="1"/>
        <end position="23"/>
    </location>
</feature>
<accession>A0A7W5DSX1</accession>
<dbReference type="PANTHER" id="PTHR37507:SF2">
    <property type="entry name" value="SPORULATION PROTEIN YDCC"/>
    <property type="match status" value="1"/>
</dbReference>
<dbReference type="AlphaFoldDB" id="A0A7W5DSX1"/>
<dbReference type="Gene3D" id="2.50.20.10">
    <property type="entry name" value="Lipoprotein localisation LolA/LolB/LppX"/>
    <property type="match status" value="1"/>
</dbReference>
<dbReference type="PANTHER" id="PTHR37507">
    <property type="entry name" value="SPORULATION PROTEIN YDCC"/>
    <property type="match status" value="1"/>
</dbReference>
<reference evidence="3 4" key="1">
    <citation type="submission" date="2020-08" db="EMBL/GenBank/DDBJ databases">
        <title>Genomic Encyclopedia of Type Strains, Phase IV (KMG-IV): sequencing the most valuable type-strain genomes for metagenomic binning, comparative biology and taxonomic classification.</title>
        <authorList>
            <person name="Goeker M."/>
        </authorList>
    </citation>
    <scope>NUCLEOTIDE SEQUENCE [LARGE SCALE GENOMIC DNA]</scope>
    <source>
        <strain evidence="3 4">DSM 27471</strain>
    </source>
</reference>
<dbReference type="Proteomes" id="UP000544222">
    <property type="component" value="Unassembled WGS sequence"/>
</dbReference>
<evidence type="ECO:0000259" key="2">
    <source>
        <dbReference type="Pfam" id="PF17131"/>
    </source>
</evidence>
<keyword evidence="3" id="KW-0449">Lipoprotein</keyword>
<feature type="domain" description="Uncharacterized protein TP-0789" evidence="2">
    <location>
        <begin position="70"/>
        <end position="251"/>
    </location>
</feature>
<organism evidence="3 4">
    <name type="scientific">Microbacter margulisiae</name>
    <dbReference type="NCBI Taxonomy" id="1350067"/>
    <lineage>
        <taxon>Bacteria</taxon>
        <taxon>Pseudomonadati</taxon>
        <taxon>Bacteroidota</taxon>
        <taxon>Bacteroidia</taxon>
        <taxon>Bacteroidales</taxon>
        <taxon>Porphyromonadaceae</taxon>
        <taxon>Microbacter</taxon>
    </lineage>
</organism>
<keyword evidence="4" id="KW-1185">Reference proteome</keyword>
<evidence type="ECO:0000313" key="4">
    <source>
        <dbReference type="Proteomes" id="UP000544222"/>
    </source>
</evidence>
<dbReference type="InterPro" id="IPR052944">
    <property type="entry name" value="Sporulation_related"/>
</dbReference>
<evidence type="ECO:0000313" key="3">
    <source>
        <dbReference type="EMBL" id="MBB3188153.1"/>
    </source>
</evidence>
<name>A0A7W5DSX1_9PORP</name>
<gene>
    <name evidence="3" type="ORF">FHX64_002351</name>
</gene>
<dbReference type="Pfam" id="PF17131">
    <property type="entry name" value="LolA_like"/>
    <property type="match status" value="1"/>
</dbReference>
<sequence>MLKKNTLLMILLFSVSAFFNAGAQTLTAKEIVKKADEKNRGLTSQGEMTMTIVRPTWSRSISMKSWAKGTTYAMVLITSPAQDKGQVFLKIKTDMWNWLPSIERMIKIPPSMMMQSWMGSDFTNDDLVKESSIVTDYNQHLLGKEEVRGMLCYKIELIPLPDAAVTWGKVIMWVTVNGFNEWKAEYYDEDMTLINVMNAYNIRRMGDRDIPTRLEIIPVEHKDQKTILETQSAIFNQPISTGFFSQQNMKQLSEHVR</sequence>
<dbReference type="RefSeq" id="WP_183413934.1">
    <property type="nucleotide sequence ID" value="NZ_JACHYB010000002.1"/>
</dbReference>
<dbReference type="CDD" id="cd16329">
    <property type="entry name" value="LolA_like"/>
    <property type="match status" value="1"/>
</dbReference>
<protein>
    <submittedName>
        <fullName evidence="3">Outer membrane lipoprotein-sorting protein</fullName>
    </submittedName>
</protein>
<feature type="chain" id="PRO_5030508897" evidence="1">
    <location>
        <begin position="24"/>
        <end position="257"/>
    </location>
</feature>
<keyword evidence="1" id="KW-0732">Signal</keyword>
<proteinExistence type="predicted"/>
<dbReference type="InterPro" id="IPR033399">
    <property type="entry name" value="TP_0789-like"/>
</dbReference>
<evidence type="ECO:0000256" key="1">
    <source>
        <dbReference type="SAM" id="SignalP"/>
    </source>
</evidence>
<dbReference type="EMBL" id="JACHYB010000002">
    <property type="protein sequence ID" value="MBB3188153.1"/>
    <property type="molecule type" value="Genomic_DNA"/>
</dbReference>
<comment type="caution">
    <text evidence="3">The sequence shown here is derived from an EMBL/GenBank/DDBJ whole genome shotgun (WGS) entry which is preliminary data.</text>
</comment>